<feature type="compositionally biased region" description="Polar residues" evidence="1">
    <location>
        <begin position="17"/>
        <end position="29"/>
    </location>
</feature>
<protein>
    <submittedName>
        <fullName evidence="3">P-loop containing nucleoside triphosphate hydrolase protein</fullName>
    </submittedName>
</protein>
<dbReference type="Proteomes" id="UP001321760">
    <property type="component" value="Unassembled WGS sequence"/>
</dbReference>
<feature type="compositionally biased region" description="Low complexity" evidence="1">
    <location>
        <begin position="1"/>
        <end position="14"/>
    </location>
</feature>
<dbReference type="SUPFAM" id="SSF52540">
    <property type="entry name" value="P-loop containing nucleoside triphosphate hydrolases"/>
    <property type="match status" value="1"/>
</dbReference>
<dbReference type="AlphaFoldDB" id="A0AAV9GWG5"/>
<dbReference type="GO" id="GO:0005525">
    <property type="term" value="F:GTP binding"/>
    <property type="evidence" value="ECO:0007669"/>
    <property type="project" value="InterPro"/>
</dbReference>
<proteinExistence type="predicted"/>
<sequence>MGQAPSKPAAKPASIKNGLQSPVPSTQTLEPPLPHIGPEDAVIAVMGLTGVGKSTFISHFSDTAVVGNDLESCTSTISIHPVTIDEETIYLIDTPGFDDTNRTDTDILGEIATWLERSYSANIKLAGLVYLHRIQDNRVGGSGTKNIHMFRELCGQSGLSSVVLATTMWDSLSLDKAIERETELKTKEEFWGGLVAHGCEVRRQDDGAASATEIIRHILAQRRPITLQIQEEIAEGMALHETAAGGVLKAELEEQRRVYEERAKELEEQLRKVASELAGLQVAQAARDEQVKEEREREQRDNEKRELERETMIRGLKEELNGLKEEVASTRQKQEKTEAEYKDLTSRRGIFGWCVVM</sequence>
<feature type="region of interest" description="Disordered" evidence="1">
    <location>
        <begin position="284"/>
        <end position="310"/>
    </location>
</feature>
<dbReference type="EMBL" id="MU865924">
    <property type="protein sequence ID" value="KAK4452259.1"/>
    <property type="molecule type" value="Genomic_DNA"/>
</dbReference>
<evidence type="ECO:0000256" key="1">
    <source>
        <dbReference type="SAM" id="MobiDB-lite"/>
    </source>
</evidence>
<gene>
    <name evidence="3" type="ORF">QBC34DRAFT_345844</name>
</gene>
<feature type="domain" description="G" evidence="2">
    <location>
        <begin position="43"/>
        <end position="131"/>
    </location>
</feature>
<dbReference type="InterPro" id="IPR006073">
    <property type="entry name" value="GTP-bd"/>
</dbReference>
<dbReference type="CDD" id="cd00882">
    <property type="entry name" value="Ras_like_GTPase"/>
    <property type="match status" value="1"/>
</dbReference>
<dbReference type="GO" id="GO:0016787">
    <property type="term" value="F:hydrolase activity"/>
    <property type="evidence" value="ECO:0007669"/>
    <property type="project" value="UniProtKB-KW"/>
</dbReference>
<comment type="caution">
    <text evidence="3">The sequence shown here is derived from an EMBL/GenBank/DDBJ whole genome shotgun (WGS) entry which is preliminary data.</text>
</comment>
<keyword evidence="3" id="KW-0378">Hydrolase</keyword>
<dbReference type="InterPro" id="IPR027417">
    <property type="entry name" value="P-loop_NTPase"/>
</dbReference>
<dbReference type="Pfam" id="PF01926">
    <property type="entry name" value="MMR_HSR1"/>
    <property type="match status" value="1"/>
</dbReference>
<evidence type="ECO:0000313" key="4">
    <source>
        <dbReference type="Proteomes" id="UP001321760"/>
    </source>
</evidence>
<accession>A0AAV9GWG5</accession>
<evidence type="ECO:0000259" key="2">
    <source>
        <dbReference type="Pfam" id="PF01926"/>
    </source>
</evidence>
<organism evidence="3 4">
    <name type="scientific">Podospora aff. communis PSN243</name>
    <dbReference type="NCBI Taxonomy" id="3040156"/>
    <lineage>
        <taxon>Eukaryota</taxon>
        <taxon>Fungi</taxon>
        <taxon>Dikarya</taxon>
        <taxon>Ascomycota</taxon>
        <taxon>Pezizomycotina</taxon>
        <taxon>Sordariomycetes</taxon>
        <taxon>Sordariomycetidae</taxon>
        <taxon>Sordariales</taxon>
        <taxon>Podosporaceae</taxon>
        <taxon>Podospora</taxon>
    </lineage>
</organism>
<reference evidence="3" key="2">
    <citation type="submission" date="2023-05" db="EMBL/GenBank/DDBJ databases">
        <authorList>
            <consortium name="Lawrence Berkeley National Laboratory"/>
            <person name="Steindorff A."/>
            <person name="Hensen N."/>
            <person name="Bonometti L."/>
            <person name="Westerberg I."/>
            <person name="Brannstrom I.O."/>
            <person name="Guillou S."/>
            <person name="Cros-Aarteil S."/>
            <person name="Calhoun S."/>
            <person name="Haridas S."/>
            <person name="Kuo A."/>
            <person name="Mondo S."/>
            <person name="Pangilinan J."/>
            <person name="Riley R."/>
            <person name="Labutti K."/>
            <person name="Andreopoulos B."/>
            <person name="Lipzen A."/>
            <person name="Chen C."/>
            <person name="Yanf M."/>
            <person name="Daum C."/>
            <person name="Ng V."/>
            <person name="Clum A."/>
            <person name="Ohm R."/>
            <person name="Martin F."/>
            <person name="Silar P."/>
            <person name="Natvig D."/>
            <person name="Lalanne C."/>
            <person name="Gautier V."/>
            <person name="Ament-Velasquez S.L."/>
            <person name="Kruys A."/>
            <person name="Hutchinson M.I."/>
            <person name="Powell A.J."/>
            <person name="Barry K."/>
            <person name="Miller A.N."/>
            <person name="Grigoriev I.V."/>
            <person name="Debuchy R."/>
            <person name="Gladieux P."/>
            <person name="Thoren M.H."/>
            <person name="Johannesson H."/>
        </authorList>
    </citation>
    <scope>NUCLEOTIDE SEQUENCE</scope>
    <source>
        <strain evidence="3">PSN243</strain>
    </source>
</reference>
<name>A0AAV9GWG5_9PEZI</name>
<reference evidence="3" key="1">
    <citation type="journal article" date="2023" name="Mol. Phylogenet. Evol.">
        <title>Genome-scale phylogeny and comparative genomics of the fungal order Sordariales.</title>
        <authorList>
            <person name="Hensen N."/>
            <person name="Bonometti L."/>
            <person name="Westerberg I."/>
            <person name="Brannstrom I.O."/>
            <person name="Guillou S."/>
            <person name="Cros-Aarteil S."/>
            <person name="Calhoun S."/>
            <person name="Haridas S."/>
            <person name="Kuo A."/>
            <person name="Mondo S."/>
            <person name="Pangilinan J."/>
            <person name="Riley R."/>
            <person name="LaButti K."/>
            <person name="Andreopoulos B."/>
            <person name="Lipzen A."/>
            <person name="Chen C."/>
            <person name="Yan M."/>
            <person name="Daum C."/>
            <person name="Ng V."/>
            <person name="Clum A."/>
            <person name="Steindorff A."/>
            <person name="Ohm R.A."/>
            <person name="Martin F."/>
            <person name="Silar P."/>
            <person name="Natvig D.O."/>
            <person name="Lalanne C."/>
            <person name="Gautier V."/>
            <person name="Ament-Velasquez S.L."/>
            <person name="Kruys A."/>
            <person name="Hutchinson M.I."/>
            <person name="Powell A.J."/>
            <person name="Barry K."/>
            <person name="Miller A.N."/>
            <person name="Grigoriev I.V."/>
            <person name="Debuchy R."/>
            <person name="Gladieux P."/>
            <person name="Hiltunen Thoren M."/>
            <person name="Johannesson H."/>
        </authorList>
    </citation>
    <scope>NUCLEOTIDE SEQUENCE</scope>
    <source>
        <strain evidence="3">PSN243</strain>
    </source>
</reference>
<feature type="compositionally biased region" description="Basic and acidic residues" evidence="1">
    <location>
        <begin position="286"/>
        <end position="310"/>
    </location>
</feature>
<keyword evidence="4" id="KW-1185">Reference proteome</keyword>
<feature type="region of interest" description="Disordered" evidence="1">
    <location>
        <begin position="1"/>
        <end position="34"/>
    </location>
</feature>
<dbReference type="Gene3D" id="3.40.50.300">
    <property type="entry name" value="P-loop containing nucleotide triphosphate hydrolases"/>
    <property type="match status" value="1"/>
</dbReference>
<evidence type="ECO:0000313" key="3">
    <source>
        <dbReference type="EMBL" id="KAK4452259.1"/>
    </source>
</evidence>